<dbReference type="EMBL" id="QFPP01000081">
    <property type="protein sequence ID" value="PZQ75603.1"/>
    <property type="molecule type" value="Genomic_DNA"/>
</dbReference>
<dbReference type="Proteomes" id="UP000249135">
    <property type="component" value="Unassembled WGS sequence"/>
</dbReference>
<dbReference type="AlphaFoldDB" id="A0A2W5S7G3"/>
<evidence type="ECO:0000313" key="1">
    <source>
        <dbReference type="EMBL" id="PZQ75603.1"/>
    </source>
</evidence>
<sequence length="105" mass="11880">MTTDRDFQLFLTRLSSADLACIAGLRQGEGDEAAERVAEGLRIAAACRHRAELRQAKARARRAVWVGMRRQWRHWCHVAKRPVGPWANGVGDRLRQRLSSFGQLA</sequence>
<protein>
    <submittedName>
        <fullName evidence="1">Uncharacterized protein</fullName>
    </submittedName>
</protein>
<reference evidence="1 2" key="1">
    <citation type="submission" date="2017-08" db="EMBL/GenBank/DDBJ databases">
        <title>Infants hospitalized years apart are colonized by the same room-sourced microbial strains.</title>
        <authorList>
            <person name="Brooks B."/>
            <person name="Olm M.R."/>
            <person name="Firek B.A."/>
            <person name="Baker R."/>
            <person name="Thomas B.C."/>
            <person name="Morowitz M.J."/>
            <person name="Banfield J.F."/>
        </authorList>
    </citation>
    <scope>NUCLEOTIDE SEQUENCE [LARGE SCALE GENOMIC DNA]</scope>
    <source>
        <strain evidence="1">S2_005_003_R2_41</strain>
    </source>
</reference>
<organism evidence="1 2">
    <name type="scientific">Variovorax paradoxus</name>
    <dbReference type="NCBI Taxonomy" id="34073"/>
    <lineage>
        <taxon>Bacteria</taxon>
        <taxon>Pseudomonadati</taxon>
        <taxon>Pseudomonadota</taxon>
        <taxon>Betaproteobacteria</taxon>
        <taxon>Burkholderiales</taxon>
        <taxon>Comamonadaceae</taxon>
        <taxon>Variovorax</taxon>
    </lineage>
</organism>
<accession>A0A2W5S7G3</accession>
<evidence type="ECO:0000313" key="2">
    <source>
        <dbReference type="Proteomes" id="UP000249135"/>
    </source>
</evidence>
<name>A0A2W5S7G3_VARPD</name>
<gene>
    <name evidence="1" type="ORF">DI563_09195</name>
</gene>
<comment type="caution">
    <text evidence="1">The sequence shown here is derived from an EMBL/GenBank/DDBJ whole genome shotgun (WGS) entry which is preliminary data.</text>
</comment>
<proteinExistence type="predicted"/>